<comment type="subcellular location">
    <subcellularLocation>
        <location evidence="1">Membrane</location>
        <topology evidence="1">Multi-pass membrane protein</topology>
    </subcellularLocation>
</comment>
<feature type="transmembrane region" description="Helical" evidence="6">
    <location>
        <begin position="64"/>
        <end position="92"/>
    </location>
</feature>
<dbReference type="PROSITE" id="PS50850">
    <property type="entry name" value="MFS"/>
    <property type="match status" value="1"/>
</dbReference>
<dbReference type="RefSeq" id="XP_056764811.1">
    <property type="nucleotide sequence ID" value="XM_056911985.1"/>
</dbReference>
<keyword evidence="9" id="KW-1185">Reference proteome</keyword>
<accession>A0AAD6G2B0</accession>
<keyword evidence="4 6" id="KW-0472">Membrane</keyword>
<evidence type="ECO:0000313" key="8">
    <source>
        <dbReference type="EMBL" id="KAJ5444731.1"/>
    </source>
</evidence>
<proteinExistence type="predicted"/>
<dbReference type="InterPro" id="IPR020846">
    <property type="entry name" value="MFS_dom"/>
</dbReference>
<evidence type="ECO:0000256" key="2">
    <source>
        <dbReference type="ARBA" id="ARBA00022692"/>
    </source>
</evidence>
<feature type="transmembrane region" description="Helical" evidence="6">
    <location>
        <begin position="112"/>
        <end position="129"/>
    </location>
</feature>
<dbReference type="Pfam" id="PF07690">
    <property type="entry name" value="MFS_1"/>
    <property type="match status" value="1"/>
</dbReference>
<sequence length="571" mass="63138">MTDTQVRERRPVGGAGFDEKTGNAHVKTLGHLRLRDAETNEVILVPTPSSDPKDPLNWPRWFKLYTAVAVCFAMILCNFLAAGPTLAILQTAQDFFPNWKETGMASPIAKTAYFFNCTALFQGLGNLVWMPLINKYGRRPVYVTAFTLYTITAIWCAVGKGYANFLVARIFMGIAAGAGECLAPVTIADVFFLHERGAITAYVSFSLYLNRSFTHLFPRLYNASLNLGVASGAIIDGFIVKYHPWRYIYYVAIALIGSVTLIVYATFPETAYIRNIAPDGTVTTLTSSGQRICRSTKGEEAGTSSVHEVAPVERSAGFIQGLKLYHGKYTHESLWHMTIRPVGLLILPPVLWATLVMSVTIGFITAITSNVASAFNTAYGFEAWQSGLCFFSAVIGCFFGIILGGNFSDWVADFFTRRNGGIREPEMRLPAIMIGAITGPLALALYGCGIKWQMHWIVPTLGIGLINFTITQATNVSLVYTIDSYRPIAGEIVVTQLAFKSAFGFLLGFYTNPWVDTHGYNVAYGEMAAICGGVLICWIPLFIWGKKIREKTLSWRVMSWVRWNDDREVGE</sequence>
<feature type="transmembrane region" description="Helical" evidence="6">
    <location>
        <begin position="522"/>
        <end position="544"/>
    </location>
</feature>
<name>A0AAD6G2B0_9EURO</name>
<keyword evidence="2 6" id="KW-0812">Transmembrane</keyword>
<dbReference type="Gene3D" id="1.20.1250.20">
    <property type="entry name" value="MFS general substrate transporter like domains"/>
    <property type="match status" value="1"/>
</dbReference>
<comment type="caution">
    <text evidence="8">The sequence shown here is derived from an EMBL/GenBank/DDBJ whole genome shotgun (WGS) entry which is preliminary data.</text>
</comment>
<protein>
    <recommendedName>
        <fullName evidence="7">Major facilitator superfamily (MFS) profile domain-containing protein</fullName>
    </recommendedName>
</protein>
<feature type="transmembrane region" description="Helical" evidence="6">
    <location>
        <begin position="384"/>
        <end position="408"/>
    </location>
</feature>
<dbReference type="PANTHER" id="PTHR23502:SF34">
    <property type="entry name" value="PROTEIN HOL1"/>
    <property type="match status" value="1"/>
</dbReference>
<feature type="transmembrane region" description="Helical" evidence="6">
    <location>
        <begin position="247"/>
        <end position="267"/>
    </location>
</feature>
<evidence type="ECO:0000256" key="4">
    <source>
        <dbReference type="ARBA" id="ARBA00023136"/>
    </source>
</evidence>
<dbReference type="InterPro" id="IPR011701">
    <property type="entry name" value="MFS"/>
</dbReference>
<feature type="transmembrane region" description="Helical" evidence="6">
    <location>
        <begin position="220"/>
        <end position="241"/>
    </location>
</feature>
<dbReference type="InterPro" id="IPR036259">
    <property type="entry name" value="MFS_trans_sf"/>
</dbReference>
<dbReference type="AlphaFoldDB" id="A0AAD6G2B0"/>
<dbReference type="GO" id="GO:0022857">
    <property type="term" value="F:transmembrane transporter activity"/>
    <property type="evidence" value="ECO:0007669"/>
    <property type="project" value="InterPro"/>
</dbReference>
<feature type="transmembrane region" description="Helical" evidence="6">
    <location>
        <begin position="492"/>
        <end position="510"/>
    </location>
</feature>
<evidence type="ECO:0000256" key="3">
    <source>
        <dbReference type="ARBA" id="ARBA00022989"/>
    </source>
</evidence>
<organism evidence="8 9">
    <name type="scientific">Penicillium daleae</name>
    <dbReference type="NCBI Taxonomy" id="63821"/>
    <lineage>
        <taxon>Eukaryota</taxon>
        <taxon>Fungi</taxon>
        <taxon>Dikarya</taxon>
        <taxon>Ascomycota</taxon>
        <taxon>Pezizomycotina</taxon>
        <taxon>Eurotiomycetes</taxon>
        <taxon>Eurotiomycetidae</taxon>
        <taxon>Eurotiales</taxon>
        <taxon>Aspergillaceae</taxon>
        <taxon>Penicillium</taxon>
    </lineage>
</organism>
<reference evidence="8" key="1">
    <citation type="submission" date="2022-12" db="EMBL/GenBank/DDBJ databases">
        <authorList>
            <person name="Petersen C."/>
        </authorList>
    </citation>
    <scope>NUCLEOTIDE SEQUENCE</scope>
    <source>
        <strain evidence="8">IBT 16125</strain>
    </source>
</reference>
<dbReference type="GO" id="GO:0005886">
    <property type="term" value="C:plasma membrane"/>
    <property type="evidence" value="ECO:0007669"/>
    <property type="project" value="TreeGrafter"/>
</dbReference>
<feature type="transmembrane region" description="Helical" evidence="6">
    <location>
        <begin position="429"/>
        <end position="450"/>
    </location>
</feature>
<keyword evidence="3 6" id="KW-1133">Transmembrane helix</keyword>
<gene>
    <name evidence="8" type="ORF">N7458_008603</name>
</gene>
<feature type="transmembrane region" description="Helical" evidence="6">
    <location>
        <begin position="169"/>
        <end position="192"/>
    </location>
</feature>
<feature type="transmembrane region" description="Helical" evidence="6">
    <location>
        <begin position="342"/>
        <end position="364"/>
    </location>
</feature>
<dbReference type="EMBL" id="JAPVEA010000007">
    <property type="protein sequence ID" value="KAJ5444731.1"/>
    <property type="molecule type" value="Genomic_DNA"/>
</dbReference>
<evidence type="ECO:0000256" key="5">
    <source>
        <dbReference type="SAM" id="MobiDB-lite"/>
    </source>
</evidence>
<dbReference type="GeneID" id="81602228"/>
<evidence type="ECO:0000256" key="1">
    <source>
        <dbReference type="ARBA" id="ARBA00004141"/>
    </source>
</evidence>
<dbReference type="PANTHER" id="PTHR23502">
    <property type="entry name" value="MAJOR FACILITATOR SUPERFAMILY"/>
    <property type="match status" value="1"/>
</dbReference>
<feature type="domain" description="Major facilitator superfamily (MFS) profile" evidence="7">
    <location>
        <begin position="70"/>
        <end position="549"/>
    </location>
</feature>
<evidence type="ECO:0000256" key="6">
    <source>
        <dbReference type="SAM" id="Phobius"/>
    </source>
</evidence>
<dbReference type="SUPFAM" id="SSF103473">
    <property type="entry name" value="MFS general substrate transporter"/>
    <property type="match status" value="1"/>
</dbReference>
<reference evidence="8" key="2">
    <citation type="journal article" date="2023" name="IMA Fungus">
        <title>Comparative genomic study of the Penicillium genus elucidates a diverse pangenome and 15 lateral gene transfer events.</title>
        <authorList>
            <person name="Petersen C."/>
            <person name="Sorensen T."/>
            <person name="Nielsen M.R."/>
            <person name="Sondergaard T.E."/>
            <person name="Sorensen J.L."/>
            <person name="Fitzpatrick D.A."/>
            <person name="Frisvad J.C."/>
            <person name="Nielsen K.L."/>
        </authorList>
    </citation>
    <scope>NUCLEOTIDE SEQUENCE</scope>
    <source>
        <strain evidence="8">IBT 16125</strain>
    </source>
</reference>
<feature type="region of interest" description="Disordered" evidence="5">
    <location>
        <begin position="1"/>
        <end position="20"/>
    </location>
</feature>
<feature type="transmembrane region" description="Helical" evidence="6">
    <location>
        <begin position="456"/>
        <end position="480"/>
    </location>
</feature>
<feature type="transmembrane region" description="Helical" evidence="6">
    <location>
        <begin position="141"/>
        <end position="163"/>
    </location>
</feature>
<evidence type="ECO:0000259" key="7">
    <source>
        <dbReference type="PROSITE" id="PS50850"/>
    </source>
</evidence>
<dbReference type="Proteomes" id="UP001213681">
    <property type="component" value="Unassembled WGS sequence"/>
</dbReference>
<evidence type="ECO:0000313" key="9">
    <source>
        <dbReference type="Proteomes" id="UP001213681"/>
    </source>
</evidence>